<evidence type="ECO:0000313" key="5">
    <source>
        <dbReference type="Proteomes" id="UP001145481"/>
    </source>
</evidence>
<sequence>MSLSILSPLLYLFIGMFLARFPLNIKGKISIFLTKCVIPAVIVYNIATYKKGFLVIMLGTMLMLLILFLISRVYQENPVKRLCFFYLNIAWFGLPIGNAIWGSEAAMILISVYIGSSLFCNSACVSLMSSGTTWKKQLSQLATSPPVLALMLGIVAMPVGEWIERQCVFLYESLKFTMTFLGMMLLGMWLASTKLKQADFKEAMVLFVFRMLTIALLVSVFLHLADFYEFELIIQNKPVFYLLSFLPPAANLIILETYYLNTGTSASRIACGTIISLMAISIYVTGLLIFSSPT</sequence>
<organism evidence="3 5">
    <name type="scientific">Pasteurella multocida</name>
    <dbReference type="NCBI Taxonomy" id="747"/>
    <lineage>
        <taxon>Bacteria</taxon>
        <taxon>Pseudomonadati</taxon>
        <taxon>Pseudomonadota</taxon>
        <taxon>Gammaproteobacteria</taxon>
        <taxon>Pasteurellales</taxon>
        <taxon>Pasteurellaceae</taxon>
        <taxon>Pasteurella</taxon>
    </lineage>
</organism>
<feature type="transmembrane region" description="Helical" evidence="2">
    <location>
        <begin position="141"/>
        <end position="163"/>
    </location>
</feature>
<feature type="transmembrane region" description="Helical" evidence="2">
    <location>
        <begin position="239"/>
        <end position="260"/>
    </location>
</feature>
<dbReference type="Proteomes" id="UP001145481">
    <property type="component" value="Unassembled WGS sequence"/>
</dbReference>
<feature type="transmembrane region" description="Helical" evidence="2">
    <location>
        <begin position="30"/>
        <end position="47"/>
    </location>
</feature>
<comment type="caution">
    <text evidence="3">The sequence shown here is derived from an EMBL/GenBank/DDBJ whole genome shotgun (WGS) entry which is preliminary data.</text>
</comment>
<keyword evidence="1" id="KW-0813">Transport</keyword>
<feature type="transmembrane region" description="Helical" evidence="2">
    <location>
        <begin position="269"/>
        <end position="290"/>
    </location>
</feature>
<dbReference type="PANTHER" id="PTHR36838:SF3">
    <property type="entry name" value="TRANSPORTER AUXIN EFFLUX CARRIER EC FAMILY"/>
    <property type="match status" value="1"/>
</dbReference>
<name>A0A1E3XIN5_PASMD</name>
<feature type="transmembrane region" description="Helical" evidence="2">
    <location>
        <begin position="82"/>
        <end position="101"/>
    </location>
</feature>
<feature type="transmembrane region" description="Helical" evidence="2">
    <location>
        <begin position="53"/>
        <end position="70"/>
    </location>
</feature>
<feature type="transmembrane region" description="Helical" evidence="2">
    <location>
        <begin position="203"/>
        <end position="224"/>
    </location>
</feature>
<dbReference type="AlphaFoldDB" id="A0A1E3XIN5"/>
<feature type="transmembrane region" description="Helical" evidence="2">
    <location>
        <begin position="6"/>
        <end position="23"/>
    </location>
</feature>
<dbReference type="EMBL" id="JANIEN010000001">
    <property type="protein sequence ID" value="MDT3451538.1"/>
    <property type="molecule type" value="Genomic_DNA"/>
</dbReference>
<evidence type="ECO:0000313" key="3">
    <source>
        <dbReference type="EMBL" id="MDA5622389.1"/>
    </source>
</evidence>
<dbReference type="EMBL" id="JANJHC010000003">
    <property type="protein sequence ID" value="MDA5622389.1"/>
    <property type="molecule type" value="Genomic_DNA"/>
</dbReference>
<feature type="transmembrane region" description="Helical" evidence="2">
    <location>
        <begin position="107"/>
        <end position="129"/>
    </location>
</feature>
<dbReference type="Proteomes" id="UP001182304">
    <property type="component" value="Unassembled WGS sequence"/>
</dbReference>
<evidence type="ECO:0000313" key="4">
    <source>
        <dbReference type="EMBL" id="MDT3451538.1"/>
    </source>
</evidence>
<evidence type="ECO:0000256" key="1">
    <source>
        <dbReference type="ARBA" id="ARBA00022448"/>
    </source>
</evidence>
<reference evidence="4" key="2">
    <citation type="submission" date="2022-07" db="EMBL/GenBank/DDBJ databases">
        <title>Sequence of Pasteurella multocoda 17BRD-035.</title>
        <authorList>
            <person name="Roy Chowdhury P."/>
            <person name="Alhamami T."/>
            <person name="Trott D.J."/>
            <person name="Djordvevic S.P."/>
        </authorList>
    </citation>
    <scope>NUCLEOTIDE SEQUENCE</scope>
    <source>
        <strain evidence="4">17BRD-035</strain>
    </source>
</reference>
<keyword evidence="2" id="KW-1133">Transmembrane helix</keyword>
<keyword evidence="2" id="KW-0812">Transmembrane</keyword>
<keyword evidence="2" id="KW-0472">Membrane</keyword>
<feature type="transmembrane region" description="Helical" evidence="2">
    <location>
        <begin position="169"/>
        <end position="191"/>
    </location>
</feature>
<accession>A0A1E3XIN5</accession>
<gene>
    <name evidence="3" type="ORF">NM948_02290</name>
    <name evidence="4" type="ORF">NQF69_01980</name>
</gene>
<dbReference type="RefSeq" id="WP_005753981.1">
    <property type="nucleotide sequence ID" value="NZ_CP020403.2"/>
</dbReference>
<evidence type="ECO:0000256" key="2">
    <source>
        <dbReference type="SAM" id="Phobius"/>
    </source>
</evidence>
<dbReference type="GeneID" id="77208068"/>
<proteinExistence type="predicted"/>
<protein>
    <submittedName>
        <fullName evidence="3">Permease</fullName>
    </submittedName>
</protein>
<dbReference type="PANTHER" id="PTHR36838">
    <property type="entry name" value="AUXIN EFFLUX CARRIER FAMILY PROTEIN"/>
    <property type="match status" value="1"/>
</dbReference>
<reference evidence="3" key="1">
    <citation type="submission" date="2022-07" db="EMBL/GenBank/DDBJ databases">
        <title>Genome-based characterization of novel serogroup A variants of Pasteurella multocida.</title>
        <authorList>
            <person name="Prajapati A."/>
            <person name="Yogisharadhya R."/>
            <person name="Mohanty N."/>
            <person name="Chanda M."/>
            <person name="Mendem S.K."/>
            <person name="Siddaramappa S."/>
            <person name="Shivachandra S.B."/>
        </authorList>
    </citation>
    <scope>NUCLEOTIDE SEQUENCE</scope>
    <source>
        <strain evidence="3">NIVEDIPm19</strain>
    </source>
</reference>